<dbReference type="InterPro" id="IPR011006">
    <property type="entry name" value="CheY-like_superfamily"/>
</dbReference>
<dbReference type="EMBL" id="JBAWKS010000002">
    <property type="protein sequence ID" value="MEI4551636.1"/>
    <property type="molecule type" value="Genomic_DNA"/>
</dbReference>
<dbReference type="InterPro" id="IPR027417">
    <property type="entry name" value="P-loop_NTPase"/>
</dbReference>
<keyword evidence="5" id="KW-0804">Transcription</keyword>
<dbReference type="InterPro" id="IPR002078">
    <property type="entry name" value="Sigma_54_int"/>
</dbReference>
<evidence type="ECO:0000256" key="1">
    <source>
        <dbReference type="ARBA" id="ARBA00022741"/>
    </source>
</evidence>
<feature type="domain" description="Response regulatory" evidence="8">
    <location>
        <begin position="4"/>
        <end position="117"/>
    </location>
</feature>
<dbReference type="InterPro" id="IPR002197">
    <property type="entry name" value="HTH_Fis"/>
</dbReference>
<dbReference type="Gene3D" id="3.40.50.2300">
    <property type="match status" value="1"/>
</dbReference>
<feature type="modified residue" description="4-aspartylphosphate" evidence="6">
    <location>
        <position position="53"/>
    </location>
</feature>
<dbReference type="Proteomes" id="UP001382455">
    <property type="component" value="Unassembled WGS sequence"/>
</dbReference>
<dbReference type="Gene3D" id="1.10.8.60">
    <property type="match status" value="1"/>
</dbReference>
<name>A0ABU8EZH7_9GAMM</name>
<dbReference type="InterPro" id="IPR025944">
    <property type="entry name" value="Sigma_54_int_dom_CS"/>
</dbReference>
<organism evidence="9 10">
    <name type="scientific">Pseudoalteromonas spongiae</name>
    <dbReference type="NCBI Taxonomy" id="298657"/>
    <lineage>
        <taxon>Bacteria</taxon>
        <taxon>Pseudomonadati</taxon>
        <taxon>Pseudomonadota</taxon>
        <taxon>Gammaproteobacteria</taxon>
        <taxon>Alteromonadales</taxon>
        <taxon>Pseudoalteromonadaceae</taxon>
        <taxon>Pseudoalteromonas</taxon>
    </lineage>
</organism>
<evidence type="ECO:0000313" key="9">
    <source>
        <dbReference type="EMBL" id="MEI4551636.1"/>
    </source>
</evidence>
<dbReference type="SMART" id="SM00382">
    <property type="entry name" value="AAA"/>
    <property type="match status" value="1"/>
</dbReference>
<keyword evidence="10" id="KW-1185">Reference proteome</keyword>
<evidence type="ECO:0000256" key="5">
    <source>
        <dbReference type="ARBA" id="ARBA00023163"/>
    </source>
</evidence>
<dbReference type="InterPro" id="IPR058031">
    <property type="entry name" value="AAA_lid_NorR"/>
</dbReference>
<dbReference type="InterPro" id="IPR009057">
    <property type="entry name" value="Homeodomain-like_sf"/>
</dbReference>
<dbReference type="SUPFAM" id="SSF46689">
    <property type="entry name" value="Homeodomain-like"/>
    <property type="match status" value="1"/>
</dbReference>
<dbReference type="RefSeq" id="WP_336436589.1">
    <property type="nucleotide sequence ID" value="NZ_JBAWKS010000002.1"/>
</dbReference>
<protein>
    <submittedName>
        <fullName evidence="9">Sigma-54 dependent transcriptional regulator</fullName>
    </submittedName>
</protein>
<dbReference type="PANTHER" id="PTHR32071:SF117">
    <property type="entry name" value="PTS-DEPENDENT DIHYDROXYACETONE KINASE OPERON REGULATORY PROTEIN-RELATED"/>
    <property type="match status" value="1"/>
</dbReference>
<dbReference type="Gene3D" id="3.40.50.300">
    <property type="entry name" value="P-loop containing nucleotide triphosphate hydrolases"/>
    <property type="match status" value="1"/>
</dbReference>
<accession>A0ABU8EZH7</accession>
<dbReference type="InterPro" id="IPR025943">
    <property type="entry name" value="Sigma_54_int_dom_ATP-bd_2"/>
</dbReference>
<evidence type="ECO:0000259" key="8">
    <source>
        <dbReference type="PROSITE" id="PS50110"/>
    </source>
</evidence>
<dbReference type="CDD" id="cd00009">
    <property type="entry name" value="AAA"/>
    <property type="match status" value="1"/>
</dbReference>
<keyword evidence="6" id="KW-0597">Phosphoprotein</keyword>
<dbReference type="PROSITE" id="PS00676">
    <property type="entry name" value="SIGMA54_INTERACT_2"/>
    <property type="match status" value="1"/>
</dbReference>
<dbReference type="Pfam" id="PF25601">
    <property type="entry name" value="AAA_lid_14"/>
    <property type="match status" value="1"/>
</dbReference>
<dbReference type="SUPFAM" id="SSF52540">
    <property type="entry name" value="P-loop containing nucleoside triphosphate hydrolases"/>
    <property type="match status" value="1"/>
</dbReference>
<dbReference type="CDD" id="cd17572">
    <property type="entry name" value="REC_NtrC1-like"/>
    <property type="match status" value="1"/>
</dbReference>
<evidence type="ECO:0000256" key="4">
    <source>
        <dbReference type="ARBA" id="ARBA00023125"/>
    </source>
</evidence>
<keyword evidence="3" id="KW-0805">Transcription regulation</keyword>
<evidence type="ECO:0000256" key="3">
    <source>
        <dbReference type="ARBA" id="ARBA00023015"/>
    </source>
</evidence>
<dbReference type="Gene3D" id="1.10.10.60">
    <property type="entry name" value="Homeodomain-like"/>
    <property type="match status" value="1"/>
</dbReference>
<comment type="caution">
    <text evidence="9">The sequence shown here is derived from an EMBL/GenBank/DDBJ whole genome shotgun (WGS) entry which is preliminary data.</text>
</comment>
<dbReference type="Pfam" id="PF00158">
    <property type="entry name" value="Sigma54_activat"/>
    <property type="match status" value="1"/>
</dbReference>
<feature type="domain" description="Sigma-54 factor interaction" evidence="7">
    <location>
        <begin position="141"/>
        <end position="370"/>
    </location>
</feature>
<gene>
    <name evidence="9" type="ORF">WAE96_18310</name>
</gene>
<sequence>MPNKILIVEDTESLALLYQSYLIPTGMHSDVAYTGQEALDYLASNKPDLIMLDVMLPDMSGMDILAQLPVNDRPKVVVLTAHASKEIAVDAIRYGAADFIEKPVDAERFRITVNNALKLNSLSETVEKYQSRFENGRFCELIGSSAPMQSVYQIISNAANSKATVFITGESGTGKELCARAVHQCSERSKKPFIAINCAAIPKDLIESEIFGHVKGAFTGATNSREGAAGMADGGTLFLDELCEMDLNLQSKLLRFIQTGCFQKVGSEQQQQVDVRFVCATNRDPWLEVQAGRFREDLYYRLYVIPVQLPPLRQRGTDVIQIAEALFSRIAKEEGQTFEGLSDDAKQHLMAYSWPGNVRQLENMIRNTVVLNSQPWIEKRMFPPFPQSSMSTEPMVAAQPMANMTPQSTAASIETTNLLRSSDIEPLWIVEKRYIEKAIASCNDNVPKAAALLDISPSTIYRKMKTWEQMEEQGVIS</sequence>
<dbReference type="Pfam" id="PF00072">
    <property type="entry name" value="Response_reg"/>
    <property type="match status" value="1"/>
</dbReference>
<dbReference type="Pfam" id="PF02954">
    <property type="entry name" value="HTH_8"/>
    <property type="match status" value="1"/>
</dbReference>
<evidence type="ECO:0000313" key="10">
    <source>
        <dbReference type="Proteomes" id="UP001382455"/>
    </source>
</evidence>
<evidence type="ECO:0000256" key="2">
    <source>
        <dbReference type="ARBA" id="ARBA00022840"/>
    </source>
</evidence>
<dbReference type="InterPro" id="IPR003593">
    <property type="entry name" value="AAA+_ATPase"/>
</dbReference>
<evidence type="ECO:0000259" key="7">
    <source>
        <dbReference type="PROSITE" id="PS50045"/>
    </source>
</evidence>
<dbReference type="SMART" id="SM00448">
    <property type="entry name" value="REC"/>
    <property type="match status" value="1"/>
</dbReference>
<dbReference type="PROSITE" id="PS50045">
    <property type="entry name" value="SIGMA54_INTERACT_4"/>
    <property type="match status" value="1"/>
</dbReference>
<keyword evidence="2" id="KW-0067">ATP-binding</keyword>
<proteinExistence type="predicted"/>
<evidence type="ECO:0000256" key="6">
    <source>
        <dbReference type="PROSITE-ProRule" id="PRU00169"/>
    </source>
</evidence>
<keyword evidence="4" id="KW-0238">DNA-binding</keyword>
<dbReference type="PROSITE" id="PS50110">
    <property type="entry name" value="RESPONSE_REGULATORY"/>
    <property type="match status" value="1"/>
</dbReference>
<dbReference type="InterPro" id="IPR001789">
    <property type="entry name" value="Sig_transdc_resp-reg_receiver"/>
</dbReference>
<dbReference type="PANTHER" id="PTHR32071">
    <property type="entry name" value="TRANSCRIPTIONAL REGULATORY PROTEIN"/>
    <property type="match status" value="1"/>
</dbReference>
<keyword evidence="1" id="KW-0547">Nucleotide-binding</keyword>
<dbReference type="PROSITE" id="PS00688">
    <property type="entry name" value="SIGMA54_INTERACT_3"/>
    <property type="match status" value="1"/>
</dbReference>
<dbReference type="SUPFAM" id="SSF52172">
    <property type="entry name" value="CheY-like"/>
    <property type="match status" value="1"/>
</dbReference>
<reference evidence="9 10" key="1">
    <citation type="submission" date="2023-12" db="EMBL/GenBank/DDBJ databases">
        <title>Friends and Foes: Symbiotic and Algicidal bacterial influence on Karenia brevis blooms.</title>
        <authorList>
            <person name="Fei C."/>
            <person name="Mohamed A.R."/>
            <person name="Booker A."/>
            <person name="Arshad M."/>
            <person name="Klass S."/>
            <person name="Ahn S."/>
            <person name="Gilbert P.M."/>
            <person name="Heil C.A."/>
            <person name="Martinez J.M."/>
            <person name="Amin S.A."/>
        </authorList>
    </citation>
    <scope>NUCLEOTIDE SEQUENCE [LARGE SCALE GENOMIC DNA]</scope>
    <source>
        <strain evidence="9 10">CE15</strain>
    </source>
</reference>